<keyword evidence="1" id="KW-0732">Signal</keyword>
<accession>A0ABU1MMN4</accession>
<feature type="signal peptide" evidence="1">
    <location>
        <begin position="1"/>
        <end position="16"/>
    </location>
</feature>
<evidence type="ECO:0000313" key="2">
    <source>
        <dbReference type="EMBL" id="MDR6511527.1"/>
    </source>
</evidence>
<organism evidence="2 3">
    <name type="scientific">Novosphingobium capsulatum</name>
    <dbReference type="NCBI Taxonomy" id="13688"/>
    <lineage>
        <taxon>Bacteria</taxon>
        <taxon>Pseudomonadati</taxon>
        <taxon>Pseudomonadota</taxon>
        <taxon>Alphaproteobacteria</taxon>
        <taxon>Sphingomonadales</taxon>
        <taxon>Sphingomonadaceae</taxon>
        <taxon>Novosphingobium</taxon>
    </lineage>
</organism>
<protein>
    <submittedName>
        <fullName evidence="2">Uncharacterized protein</fullName>
    </submittedName>
</protein>
<gene>
    <name evidence="2" type="ORF">J2792_002399</name>
</gene>
<name>A0ABU1MMN4_9SPHN</name>
<proteinExistence type="predicted"/>
<dbReference type="Proteomes" id="UP001184150">
    <property type="component" value="Unassembled WGS sequence"/>
</dbReference>
<dbReference type="RefSeq" id="WP_156306313.1">
    <property type="nucleotide sequence ID" value="NZ_CP140000.1"/>
</dbReference>
<reference evidence="2 3" key="1">
    <citation type="submission" date="2023-07" db="EMBL/GenBank/DDBJ databases">
        <title>Sorghum-associated microbial communities from plants grown in Nebraska, USA.</title>
        <authorList>
            <person name="Schachtman D."/>
        </authorList>
    </citation>
    <scope>NUCLEOTIDE SEQUENCE [LARGE SCALE GENOMIC DNA]</scope>
    <source>
        <strain evidence="2 3">DS1027</strain>
    </source>
</reference>
<sequence>MQTLLSIAGRTSAAVAALALSLALIGQTVQTPAATAQGTTSAVEIA</sequence>
<comment type="caution">
    <text evidence="2">The sequence shown here is derived from an EMBL/GenBank/DDBJ whole genome shotgun (WGS) entry which is preliminary data.</text>
</comment>
<evidence type="ECO:0000313" key="3">
    <source>
        <dbReference type="Proteomes" id="UP001184150"/>
    </source>
</evidence>
<evidence type="ECO:0000256" key="1">
    <source>
        <dbReference type="SAM" id="SignalP"/>
    </source>
</evidence>
<feature type="chain" id="PRO_5047297199" evidence="1">
    <location>
        <begin position="17"/>
        <end position="46"/>
    </location>
</feature>
<dbReference type="EMBL" id="JAVDRD010000005">
    <property type="protein sequence ID" value="MDR6511527.1"/>
    <property type="molecule type" value="Genomic_DNA"/>
</dbReference>
<keyword evidence="3" id="KW-1185">Reference proteome</keyword>